<evidence type="ECO:0000259" key="4">
    <source>
        <dbReference type="Pfam" id="PF00884"/>
    </source>
</evidence>
<dbReference type="SUPFAM" id="SSF53649">
    <property type="entry name" value="Alkaline phosphatase-like"/>
    <property type="match status" value="1"/>
</dbReference>
<keyword evidence="2" id="KW-0378">Hydrolase</keyword>
<sequence length="481" mass="53925">MFRQAVMLCVLCALTGNLLADERPNILFCMADDWGWPHAGVYGDPVVETPTFDDLARQGVLFDRAYISSPSCTPSRNAILTGQQFYRLGQGANLHSSLDPAHPNFMFLLRDAGYQIGHWRKAWGPGDHTALGYKEHPCGPGSKFTKFMKQRDADKPFCFWFGTSDPHRPYKKGSGGESGMDLAKVPVPSFYPDKPEIRSDIADYYFEVQRWDSDVAAAIRLIEEAGELENTIIVMTGDHGMPFPRCKGNLYDWGSRVPLAIRWGKKINPGQQFEEFVSLTDLAPTFLQAAGVPIPEEMTGHSLLGEMGVEEPSQPAGREFVVYGRERHVPAQKIPTMDGYPARAIRTDRWLLILNVDPERWPAGVPEGATHPIDKYADCDDGPTKQWLIAHQDDPDVAPYYALCFAKRPPVELYDCQADPDQVHNLADDPAHAETVEQLRGQLVKYLESTGDPRFTDGDAPFDGYPYRAKYLKSYLEKNGY</sequence>
<evidence type="ECO:0000256" key="3">
    <source>
        <dbReference type="SAM" id="SignalP"/>
    </source>
</evidence>
<dbReference type="PROSITE" id="PS00523">
    <property type="entry name" value="SULFATASE_1"/>
    <property type="match status" value="1"/>
</dbReference>
<dbReference type="InterPro" id="IPR017850">
    <property type="entry name" value="Alkaline_phosphatase_core_sf"/>
</dbReference>
<protein>
    <submittedName>
        <fullName evidence="5">Sulfatase</fullName>
    </submittedName>
</protein>
<dbReference type="InterPro" id="IPR052701">
    <property type="entry name" value="GAG_Ulvan_Degrading_Sulfatases"/>
</dbReference>
<organism evidence="5 6">
    <name type="scientific">Aeoliella straminimaris</name>
    <dbReference type="NCBI Taxonomy" id="2954799"/>
    <lineage>
        <taxon>Bacteria</taxon>
        <taxon>Pseudomonadati</taxon>
        <taxon>Planctomycetota</taxon>
        <taxon>Planctomycetia</taxon>
        <taxon>Pirellulales</taxon>
        <taxon>Lacipirellulaceae</taxon>
        <taxon>Aeoliella</taxon>
    </lineage>
</organism>
<evidence type="ECO:0000256" key="1">
    <source>
        <dbReference type="ARBA" id="ARBA00008779"/>
    </source>
</evidence>
<reference evidence="5" key="1">
    <citation type="submission" date="2022-06" db="EMBL/GenBank/DDBJ databases">
        <title>Aeoliella straminimaris, a novel planctomycete from sediments.</title>
        <authorList>
            <person name="Vitorino I.R."/>
            <person name="Lage O.M."/>
        </authorList>
    </citation>
    <scope>NUCLEOTIDE SEQUENCE</scope>
    <source>
        <strain evidence="5">ICT_H6.2</strain>
    </source>
</reference>
<evidence type="ECO:0000256" key="2">
    <source>
        <dbReference type="ARBA" id="ARBA00022801"/>
    </source>
</evidence>
<keyword evidence="3" id="KW-0732">Signal</keyword>
<feature type="signal peptide" evidence="3">
    <location>
        <begin position="1"/>
        <end position="20"/>
    </location>
</feature>
<dbReference type="RefSeq" id="WP_252854866.1">
    <property type="nucleotide sequence ID" value="NZ_JAMXLR010000077.1"/>
</dbReference>
<comment type="caution">
    <text evidence="5">The sequence shown here is derived from an EMBL/GenBank/DDBJ whole genome shotgun (WGS) entry which is preliminary data.</text>
</comment>
<dbReference type="GO" id="GO:0016787">
    <property type="term" value="F:hydrolase activity"/>
    <property type="evidence" value="ECO:0007669"/>
    <property type="project" value="UniProtKB-KW"/>
</dbReference>
<feature type="domain" description="Sulfatase N-terminal" evidence="4">
    <location>
        <begin position="24"/>
        <end position="292"/>
    </location>
</feature>
<dbReference type="InterPro" id="IPR024607">
    <property type="entry name" value="Sulfatase_CS"/>
</dbReference>
<dbReference type="Proteomes" id="UP001155241">
    <property type="component" value="Unassembled WGS sequence"/>
</dbReference>
<dbReference type="PANTHER" id="PTHR43751:SF1">
    <property type="entry name" value="SULFATASE ATSG-RELATED"/>
    <property type="match status" value="1"/>
</dbReference>
<dbReference type="AlphaFoldDB" id="A0A9X2JIP1"/>
<gene>
    <name evidence="5" type="ORF">NG895_22880</name>
</gene>
<feature type="chain" id="PRO_5040953454" evidence="3">
    <location>
        <begin position="21"/>
        <end position="481"/>
    </location>
</feature>
<accession>A0A9X2JIP1</accession>
<dbReference type="Gene3D" id="3.40.720.10">
    <property type="entry name" value="Alkaline Phosphatase, subunit A"/>
    <property type="match status" value="1"/>
</dbReference>
<keyword evidence="6" id="KW-1185">Reference proteome</keyword>
<dbReference type="PANTHER" id="PTHR43751">
    <property type="entry name" value="SULFATASE"/>
    <property type="match status" value="1"/>
</dbReference>
<proteinExistence type="inferred from homology"/>
<evidence type="ECO:0000313" key="6">
    <source>
        <dbReference type="Proteomes" id="UP001155241"/>
    </source>
</evidence>
<dbReference type="EMBL" id="JAMXLR010000077">
    <property type="protein sequence ID" value="MCO6046752.1"/>
    <property type="molecule type" value="Genomic_DNA"/>
</dbReference>
<evidence type="ECO:0000313" key="5">
    <source>
        <dbReference type="EMBL" id="MCO6046752.1"/>
    </source>
</evidence>
<comment type="similarity">
    <text evidence="1">Belongs to the sulfatase family.</text>
</comment>
<dbReference type="Pfam" id="PF00884">
    <property type="entry name" value="Sulfatase"/>
    <property type="match status" value="1"/>
</dbReference>
<name>A0A9X2JIP1_9BACT</name>
<dbReference type="InterPro" id="IPR000917">
    <property type="entry name" value="Sulfatase_N"/>
</dbReference>
<dbReference type="CDD" id="cd16027">
    <property type="entry name" value="SGSH"/>
    <property type="match status" value="1"/>
</dbReference>